<reference evidence="6" key="3">
    <citation type="submission" date="2025-09" db="UniProtKB">
        <authorList>
            <consortium name="Ensembl"/>
        </authorList>
    </citation>
    <scope>IDENTIFICATION</scope>
</reference>
<sequence>MGCINDCWNQTDNEGGYSCPQCWRTFIVKPELNRNAVFAELIENVKEVTTNGGTSQSYAGPADVLCDVCPGRKRKASKTCLTCMVSYCETHMLPHREFPAYKRHKVEKEAGNLEEKLCAKHHRVLEIFCRTNKSCICLLCAATEHKYHETVTAEEERAGRQNHLQYTKHGVEKKIEKKEKKLEEIK</sequence>
<dbReference type="GeneTree" id="ENSGT01150000286950"/>
<keyword evidence="2 4" id="KW-0863">Zinc-finger</keyword>
<dbReference type="Pfam" id="PF22586">
    <property type="entry name" value="ANCHR-like_BBOX"/>
    <property type="match status" value="1"/>
</dbReference>
<dbReference type="InterPro" id="IPR051051">
    <property type="entry name" value="E3_ubiq-ligase_TRIM/RNF"/>
</dbReference>
<dbReference type="CDD" id="cd19769">
    <property type="entry name" value="Bbox2_TRIM16-like"/>
    <property type="match status" value="1"/>
</dbReference>
<dbReference type="Ensembl" id="ENSECRT00000033784.1">
    <property type="protein sequence ID" value="ENSECRP00000033059.1"/>
    <property type="gene ID" value="ENSECRG00000022383.1"/>
</dbReference>
<evidence type="ECO:0000259" key="5">
    <source>
        <dbReference type="PROSITE" id="PS50119"/>
    </source>
</evidence>
<dbReference type="AlphaFoldDB" id="A0A8C4TNC9"/>
<evidence type="ECO:0000313" key="7">
    <source>
        <dbReference type="Proteomes" id="UP000694620"/>
    </source>
</evidence>
<feature type="domain" description="B box-type" evidence="5">
    <location>
        <begin position="113"/>
        <end position="153"/>
    </location>
</feature>
<evidence type="ECO:0000256" key="1">
    <source>
        <dbReference type="ARBA" id="ARBA00022723"/>
    </source>
</evidence>
<dbReference type="PROSITE" id="PS50119">
    <property type="entry name" value="ZF_BBOX"/>
    <property type="match status" value="1"/>
</dbReference>
<name>A0A8C4TNC9_ERPCA</name>
<dbReference type="Gene3D" id="4.10.830.40">
    <property type="match status" value="1"/>
</dbReference>
<reference evidence="6" key="2">
    <citation type="submission" date="2025-08" db="UniProtKB">
        <authorList>
            <consortium name="Ensembl"/>
        </authorList>
    </citation>
    <scope>IDENTIFICATION</scope>
</reference>
<keyword evidence="3" id="KW-0862">Zinc</keyword>
<dbReference type="Gene3D" id="3.30.160.60">
    <property type="entry name" value="Classic Zinc Finger"/>
    <property type="match status" value="1"/>
</dbReference>
<keyword evidence="1" id="KW-0479">Metal-binding</keyword>
<evidence type="ECO:0000256" key="3">
    <source>
        <dbReference type="ARBA" id="ARBA00022833"/>
    </source>
</evidence>
<dbReference type="SMART" id="SM00336">
    <property type="entry name" value="BBOX"/>
    <property type="match status" value="1"/>
</dbReference>
<accession>A0A8C4TNC9</accession>
<evidence type="ECO:0000313" key="6">
    <source>
        <dbReference type="Ensembl" id="ENSECRP00000033059.1"/>
    </source>
</evidence>
<dbReference type="InterPro" id="IPR000315">
    <property type="entry name" value="Znf_B-box"/>
</dbReference>
<dbReference type="Pfam" id="PF00643">
    <property type="entry name" value="zf-B_box"/>
    <property type="match status" value="1"/>
</dbReference>
<dbReference type="Proteomes" id="UP000694620">
    <property type="component" value="Chromosome 12"/>
</dbReference>
<evidence type="ECO:0000256" key="4">
    <source>
        <dbReference type="PROSITE-ProRule" id="PRU00024"/>
    </source>
</evidence>
<dbReference type="SUPFAM" id="SSF57845">
    <property type="entry name" value="B-box zinc-binding domain"/>
    <property type="match status" value="1"/>
</dbReference>
<organism evidence="6 7">
    <name type="scientific">Erpetoichthys calabaricus</name>
    <name type="common">Rope fish</name>
    <name type="synonym">Calamoichthys calabaricus</name>
    <dbReference type="NCBI Taxonomy" id="27687"/>
    <lineage>
        <taxon>Eukaryota</taxon>
        <taxon>Metazoa</taxon>
        <taxon>Chordata</taxon>
        <taxon>Craniata</taxon>
        <taxon>Vertebrata</taxon>
        <taxon>Euteleostomi</taxon>
        <taxon>Actinopterygii</taxon>
        <taxon>Polypteriformes</taxon>
        <taxon>Polypteridae</taxon>
        <taxon>Erpetoichthys</taxon>
    </lineage>
</organism>
<dbReference type="GO" id="GO:0008270">
    <property type="term" value="F:zinc ion binding"/>
    <property type="evidence" value="ECO:0007669"/>
    <property type="project" value="UniProtKB-KW"/>
</dbReference>
<evidence type="ECO:0000256" key="2">
    <source>
        <dbReference type="ARBA" id="ARBA00022771"/>
    </source>
</evidence>
<proteinExistence type="predicted"/>
<keyword evidence="7" id="KW-1185">Reference proteome</keyword>
<dbReference type="PANTHER" id="PTHR25465">
    <property type="entry name" value="B-BOX DOMAIN CONTAINING"/>
    <property type="match status" value="1"/>
</dbReference>
<dbReference type="PANTHER" id="PTHR25465:SF14">
    <property type="entry name" value="E3 UBIQUITIN-PROTEIN LIGASE TRIM65"/>
    <property type="match status" value="1"/>
</dbReference>
<reference evidence="6" key="1">
    <citation type="submission" date="2021-06" db="EMBL/GenBank/DDBJ databases">
        <authorList>
            <consortium name="Wellcome Sanger Institute Data Sharing"/>
        </authorList>
    </citation>
    <scope>NUCLEOTIDE SEQUENCE [LARGE SCALE GENOMIC DNA]</scope>
</reference>
<protein>
    <recommendedName>
        <fullName evidence="5">B box-type domain-containing protein</fullName>
    </recommendedName>
</protein>